<gene>
    <name evidence="1" type="ORF">PR001_g12386</name>
    <name evidence="2" type="ORF">PR002_g9137</name>
    <name evidence="3" type="ORF">PR003_g7945</name>
</gene>
<dbReference type="Proteomes" id="UP000434957">
    <property type="component" value="Unassembled WGS sequence"/>
</dbReference>
<evidence type="ECO:0000313" key="4">
    <source>
        <dbReference type="Proteomes" id="UP000429607"/>
    </source>
</evidence>
<reference evidence="4 6" key="1">
    <citation type="submission" date="2018-09" db="EMBL/GenBank/DDBJ databases">
        <title>Genomic investigation of the strawberry pathogen Phytophthora fragariae indicates pathogenicity is determined by transcriptional variation in three key races.</title>
        <authorList>
            <person name="Adams T.M."/>
            <person name="Armitage A.D."/>
            <person name="Sobczyk M.K."/>
            <person name="Bates H.J."/>
            <person name="Dunwell J.M."/>
            <person name="Nellist C.F."/>
            <person name="Harrison R.J."/>
        </authorList>
    </citation>
    <scope>NUCLEOTIDE SEQUENCE [LARGE SCALE GENOMIC DNA]</scope>
    <source>
        <strain evidence="1 4">SCRP249</strain>
        <strain evidence="2 6">SCRP324</strain>
        <strain evidence="3 5">SCRP333</strain>
    </source>
</reference>
<comment type="caution">
    <text evidence="2">The sequence shown here is derived from an EMBL/GenBank/DDBJ whole genome shotgun (WGS) entry which is preliminary data.</text>
</comment>
<dbReference type="AlphaFoldDB" id="A0A6A3MM62"/>
<keyword evidence="5" id="KW-1185">Reference proteome</keyword>
<name>A0A6A3MM62_9STRA</name>
<protein>
    <submittedName>
        <fullName evidence="2">Uncharacterized protein</fullName>
    </submittedName>
</protein>
<evidence type="ECO:0000313" key="3">
    <source>
        <dbReference type="EMBL" id="KAE9345445.1"/>
    </source>
</evidence>
<organism evidence="2 6">
    <name type="scientific">Phytophthora rubi</name>
    <dbReference type="NCBI Taxonomy" id="129364"/>
    <lineage>
        <taxon>Eukaryota</taxon>
        <taxon>Sar</taxon>
        <taxon>Stramenopiles</taxon>
        <taxon>Oomycota</taxon>
        <taxon>Peronosporomycetes</taxon>
        <taxon>Peronosporales</taxon>
        <taxon>Peronosporaceae</taxon>
        <taxon>Phytophthora</taxon>
    </lineage>
</organism>
<evidence type="ECO:0000313" key="1">
    <source>
        <dbReference type="EMBL" id="KAE9025591.1"/>
    </source>
</evidence>
<evidence type="ECO:0000313" key="6">
    <source>
        <dbReference type="Proteomes" id="UP000435112"/>
    </source>
</evidence>
<dbReference type="Proteomes" id="UP000435112">
    <property type="component" value="Unassembled WGS sequence"/>
</dbReference>
<evidence type="ECO:0000313" key="5">
    <source>
        <dbReference type="Proteomes" id="UP000434957"/>
    </source>
</evidence>
<dbReference type="Proteomes" id="UP000429607">
    <property type="component" value="Unassembled WGS sequence"/>
</dbReference>
<evidence type="ECO:0000313" key="2">
    <source>
        <dbReference type="EMBL" id="KAE9032524.1"/>
    </source>
</evidence>
<proteinExistence type="predicted"/>
<sequence>MSSSTASEVVLLPAVALDDPSAASAAAPAATFATVHLSAAPGALVTPASSSTASPVVPSPPDAPVVPSAASTAVTASLDPDTPVTSLAIALYCRDCAAGLLPIPVPPVVHDSAVGGAPFGTLLRSRMLQELAAENYALAAASETSTARASALVTTPLSFMTSSLRHVPPSVLCTTQSGNFARR</sequence>
<dbReference type="EMBL" id="QXFU01000480">
    <property type="protein sequence ID" value="KAE9032524.1"/>
    <property type="molecule type" value="Genomic_DNA"/>
</dbReference>
<dbReference type="EMBL" id="QXFV01000804">
    <property type="protein sequence ID" value="KAE9025591.1"/>
    <property type="molecule type" value="Genomic_DNA"/>
</dbReference>
<accession>A0A6A3MM62</accession>
<dbReference type="EMBL" id="QXFT01000385">
    <property type="protein sequence ID" value="KAE9345445.1"/>
    <property type="molecule type" value="Genomic_DNA"/>
</dbReference>